<keyword evidence="9" id="KW-0779">Telomere</keyword>
<feature type="transmembrane region" description="Helical" evidence="14">
    <location>
        <begin position="515"/>
        <end position="536"/>
    </location>
</feature>
<dbReference type="InterPro" id="IPR004798">
    <property type="entry name" value="CAX-like"/>
</dbReference>
<organism evidence="17 18">
    <name type="scientific">Venustampulla echinocandica</name>
    <dbReference type="NCBI Taxonomy" id="2656787"/>
    <lineage>
        <taxon>Eukaryota</taxon>
        <taxon>Fungi</taxon>
        <taxon>Dikarya</taxon>
        <taxon>Ascomycota</taxon>
        <taxon>Pezizomycotina</taxon>
        <taxon>Leotiomycetes</taxon>
        <taxon>Helotiales</taxon>
        <taxon>Pleuroascaceae</taxon>
        <taxon>Venustampulla</taxon>
    </lineage>
</organism>
<dbReference type="InterPro" id="IPR004837">
    <property type="entry name" value="NaCa_Exmemb"/>
</dbReference>
<feature type="domain" description="Sodium/calcium exchanger membrane region" evidence="15">
    <location>
        <begin position="675"/>
        <end position="817"/>
    </location>
</feature>
<evidence type="ECO:0000313" key="18">
    <source>
        <dbReference type="Proteomes" id="UP000254866"/>
    </source>
</evidence>
<evidence type="ECO:0000256" key="7">
    <source>
        <dbReference type="ARBA" id="ARBA00022692"/>
    </source>
</evidence>
<dbReference type="FunFam" id="1.20.1420.30:FF:000011">
    <property type="entry name" value="Vacuolar calcium ion transporter"/>
    <property type="match status" value="1"/>
</dbReference>
<keyword evidence="5" id="KW-0158">Chromosome</keyword>
<evidence type="ECO:0000259" key="16">
    <source>
        <dbReference type="Pfam" id="PF10451"/>
    </source>
</evidence>
<keyword evidence="4" id="KW-0813">Transport</keyword>
<feature type="domain" description="Sodium/calcium exchanger membrane region" evidence="15">
    <location>
        <begin position="484"/>
        <end position="647"/>
    </location>
</feature>
<evidence type="ECO:0000259" key="15">
    <source>
        <dbReference type="Pfam" id="PF01699"/>
    </source>
</evidence>
<dbReference type="Pfam" id="PF10451">
    <property type="entry name" value="Stn1"/>
    <property type="match status" value="1"/>
</dbReference>
<feature type="transmembrane region" description="Helical" evidence="14">
    <location>
        <begin position="548"/>
        <end position="569"/>
    </location>
</feature>
<comment type="caution">
    <text evidence="17">The sequence shown here is derived from an EMBL/GenBank/DDBJ whole genome shotgun (WGS) entry which is preliminary data.</text>
</comment>
<dbReference type="GO" id="GO:0000329">
    <property type="term" value="C:fungal-type vacuole membrane"/>
    <property type="evidence" value="ECO:0007669"/>
    <property type="project" value="TreeGrafter"/>
</dbReference>
<dbReference type="PANTHER" id="PTHR31503">
    <property type="entry name" value="VACUOLAR CALCIUM ION TRANSPORTER"/>
    <property type="match status" value="1"/>
</dbReference>
<evidence type="ECO:0000256" key="13">
    <source>
        <dbReference type="SAM" id="MobiDB-lite"/>
    </source>
</evidence>
<evidence type="ECO:0000256" key="10">
    <source>
        <dbReference type="ARBA" id="ARBA00022989"/>
    </source>
</evidence>
<evidence type="ECO:0008006" key="19">
    <source>
        <dbReference type="Google" id="ProtNLM"/>
    </source>
</evidence>
<feature type="region of interest" description="Disordered" evidence="13">
    <location>
        <begin position="97"/>
        <end position="136"/>
    </location>
</feature>
<dbReference type="Pfam" id="PF01699">
    <property type="entry name" value="Na_Ca_ex"/>
    <property type="match status" value="2"/>
</dbReference>
<comment type="subcellular location">
    <subcellularLocation>
        <location evidence="2">Chromosome</location>
        <location evidence="2">Telomere</location>
    </subcellularLocation>
    <subcellularLocation>
        <location evidence="1">Endomembrane system</location>
        <topology evidence="1">Multi-pass membrane protein</topology>
    </subcellularLocation>
</comment>
<dbReference type="STRING" id="2656787.A0A370TVR1"/>
<dbReference type="GO" id="GO:0012505">
    <property type="term" value="C:endomembrane system"/>
    <property type="evidence" value="ECO:0007669"/>
    <property type="project" value="UniProtKB-SubCell"/>
</dbReference>
<feature type="transmembrane region" description="Helical" evidence="14">
    <location>
        <begin position="708"/>
        <end position="732"/>
    </location>
</feature>
<evidence type="ECO:0000256" key="1">
    <source>
        <dbReference type="ARBA" id="ARBA00004127"/>
    </source>
</evidence>
<feature type="compositionally biased region" description="Low complexity" evidence="13">
    <location>
        <begin position="98"/>
        <end position="119"/>
    </location>
</feature>
<comment type="similarity">
    <text evidence="3">Belongs to the Ca(2+):cation antiporter (CaCA) (TC 2.A.19) family.</text>
</comment>
<dbReference type="NCBIfam" id="TIGR00378">
    <property type="entry name" value="cax"/>
    <property type="match status" value="1"/>
</dbReference>
<evidence type="ECO:0000256" key="5">
    <source>
        <dbReference type="ARBA" id="ARBA00022454"/>
    </source>
</evidence>
<evidence type="ECO:0000256" key="8">
    <source>
        <dbReference type="ARBA" id="ARBA00022837"/>
    </source>
</evidence>
<keyword evidence="7 14" id="KW-0812">Transmembrane</keyword>
<feature type="transmembrane region" description="Helical" evidence="14">
    <location>
        <begin position="485"/>
        <end position="503"/>
    </location>
</feature>
<dbReference type="GO" id="GO:0015369">
    <property type="term" value="F:calcium:proton antiporter activity"/>
    <property type="evidence" value="ECO:0007669"/>
    <property type="project" value="InterPro"/>
</dbReference>
<feature type="transmembrane region" description="Helical" evidence="14">
    <location>
        <begin position="672"/>
        <end position="696"/>
    </location>
</feature>
<evidence type="ECO:0000256" key="4">
    <source>
        <dbReference type="ARBA" id="ARBA00022448"/>
    </source>
</evidence>
<dbReference type="GeneID" id="43596801"/>
<feature type="compositionally biased region" description="Basic and acidic residues" evidence="13">
    <location>
        <begin position="201"/>
        <end position="214"/>
    </location>
</feature>
<feature type="region of interest" description="Disordered" evidence="13">
    <location>
        <begin position="381"/>
        <end position="409"/>
    </location>
</feature>
<feature type="transmembrane region" description="Helical" evidence="14">
    <location>
        <begin position="589"/>
        <end position="612"/>
    </location>
</feature>
<dbReference type="NCBIfam" id="TIGR00846">
    <property type="entry name" value="caca2"/>
    <property type="match status" value="1"/>
</dbReference>
<evidence type="ECO:0000256" key="9">
    <source>
        <dbReference type="ARBA" id="ARBA00022895"/>
    </source>
</evidence>
<evidence type="ECO:0000256" key="12">
    <source>
        <dbReference type="ARBA" id="ARBA00023136"/>
    </source>
</evidence>
<proteinExistence type="inferred from homology"/>
<keyword evidence="18" id="KW-1185">Reference proteome</keyword>
<dbReference type="RefSeq" id="XP_031872268.1">
    <property type="nucleotide sequence ID" value="XM_032012575.1"/>
</dbReference>
<dbReference type="InterPro" id="IPR044880">
    <property type="entry name" value="NCX_ion-bd_dom_sf"/>
</dbReference>
<feature type="domain" description="CST complex subunit Stn1 N-terminal" evidence="16">
    <location>
        <begin position="48"/>
        <end position="91"/>
    </location>
</feature>
<name>A0A370TVR1_9HELO</name>
<gene>
    <name evidence="17" type="ORF">BP5553_03952</name>
</gene>
<evidence type="ECO:0000256" key="6">
    <source>
        <dbReference type="ARBA" id="ARBA00022568"/>
    </source>
</evidence>
<dbReference type="Gene3D" id="1.20.1420.30">
    <property type="entry name" value="NCX, central ion-binding region"/>
    <property type="match status" value="1"/>
</dbReference>
<feature type="compositionally biased region" description="Basic and acidic residues" evidence="13">
    <location>
        <begin position="233"/>
        <end position="266"/>
    </location>
</feature>
<feature type="region of interest" description="Disordered" evidence="13">
    <location>
        <begin position="201"/>
        <end position="287"/>
    </location>
</feature>
<accession>A0A370TVR1</accession>
<feature type="transmembrane region" description="Helical" evidence="14">
    <location>
        <begin position="776"/>
        <end position="793"/>
    </location>
</feature>
<feature type="transmembrane region" description="Helical" evidence="14">
    <location>
        <begin position="738"/>
        <end position="764"/>
    </location>
</feature>
<feature type="transmembrane region" description="Helical" evidence="14">
    <location>
        <begin position="458"/>
        <end position="478"/>
    </location>
</feature>
<evidence type="ECO:0000313" key="17">
    <source>
        <dbReference type="EMBL" id="RDL39612.1"/>
    </source>
</evidence>
<keyword evidence="12 14" id="KW-0472">Membrane</keyword>
<protein>
    <recommendedName>
        <fullName evidence="19">Vacuolar calcium ion transporter</fullName>
    </recommendedName>
</protein>
<dbReference type="GO" id="GO:0000781">
    <property type="term" value="C:chromosome, telomeric region"/>
    <property type="evidence" value="ECO:0007669"/>
    <property type="project" value="UniProtKB-SubCell"/>
</dbReference>
<dbReference type="GO" id="GO:0006874">
    <property type="term" value="P:intracellular calcium ion homeostasis"/>
    <property type="evidence" value="ECO:0007669"/>
    <property type="project" value="TreeGrafter"/>
</dbReference>
<dbReference type="Gene3D" id="2.40.50.140">
    <property type="entry name" value="Nucleic acid-binding proteins"/>
    <property type="match status" value="1"/>
</dbReference>
<feature type="compositionally biased region" description="Basic and acidic residues" evidence="13">
    <location>
        <begin position="275"/>
        <end position="287"/>
    </location>
</feature>
<evidence type="ECO:0000256" key="11">
    <source>
        <dbReference type="ARBA" id="ARBA00023065"/>
    </source>
</evidence>
<dbReference type="OrthoDB" id="1699231at2759"/>
<dbReference type="InterPro" id="IPR012340">
    <property type="entry name" value="NA-bd_OB-fold"/>
</dbReference>
<evidence type="ECO:0000256" key="14">
    <source>
        <dbReference type="SAM" id="Phobius"/>
    </source>
</evidence>
<dbReference type="InterPro" id="IPR018856">
    <property type="entry name" value="Stn1_N"/>
</dbReference>
<keyword evidence="11" id="KW-0406">Ion transport</keyword>
<feature type="transmembrane region" description="Helical" evidence="14">
    <location>
        <begin position="799"/>
        <end position="819"/>
    </location>
</feature>
<dbReference type="InterPro" id="IPR004713">
    <property type="entry name" value="CaH_exchang"/>
</dbReference>
<keyword evidence="8" id="KW-0106">Calcium</keyword>
<evidence type="ECO:0000256" key="2">
    <source>
        <dbReference type="ARBA" id="ARBA00004574"/>
    </source>
</evidence>
<sequence length="840" mass="92425">MTSGIRSPPIYPEYCHELSPTIKRWCPLRASDVHALDYHGMFSNGRPLYHHGNHPVKWVRITGVIVAVDDFFGRRVYTLDDSSGMCIECTCPAPPSPNTAASAPTTKPQPTNPTKFNNPKTEEAVSGPSTSNPKIPWDEVDVGVVVKLKGCVTTFRDQKQVELIKAEVLRTTDQEIRCWNEVLQFRKEVLRVPWAVSEKHEEKCRRRALKEKARERKSKTKNGEQSSGKRHIGRTEPRDEKSDGKYKRKTDDLEVARREMRSEATRYRVGLGNGREPEQKSKSRMDGGQKQLDAFLQAITNIDTYQTPAFYESASESAVRTLYELLPKRQHRGAAALRPNFTLPRPAEPDPRLRSHARVRIYRQLEEIVSMTSTPNYRRELHRHRTGGSGNRTRAMSPPNGDPSEHTALLGDFEQNGARRKRGIRDFLDSSYTPGMDSENRLISLPAHTLHVTKITLFSNYVNVLLVFVPLGIVAGVLDWDPMTVFILNFFAIVPLAAVLSFATEEISIKLGETMGGLLNATFGNAVELIVSIVALTKGEIGIVQSSMLGSILSNILLVLGCCFLAGGIRNSRTGRVGGIEQGFNATAASTMSSLMAVASASLIIPATLYAALSSSQDHSEDNILILSRGTSIILLILYVLYLVFQLRTHSALFIADHESGDDQEEPKMSPWAAAAILVVVTVTVALCAEYLVNAIEPIVETTSISKTFIGLILLPIVGNAAEHATAVVVAVKDKMDLAMGVAIGSSMQIALLLTPFLVILGWIIGIPMTLHFQTFETVVFFLSVLVVTYVIGDGKSNYLEGAMLIGLYLIIALAFLVYPDDAADIPNVIGRSVKALAGY</sequence>
<keyword evidence="6" id="KW-0109">Calcium transport</keyword>
<dbReference type="AlphaFoldDB" id="A0A370TVR1"/>
<dbReference type="EMBL" id="NPIC01000002">
    <property type="protein sequence ID" value="RDL39612.1"/>
    <property type="molecule type" value="Genomic_DNA"/>
</dbReference>
<dbReference type="Proteomes" id="UP000254866">
    <property type="component" value="Unassembled WGS sequence"/>
</dbReference>
<dbReference type="SUPFAM" id="SSF50249">
    <property type="entry name" value="Nucleic acid-binding proteins"/>
    <property type="match status" value="1"/>
</dbReference>
<dbReference type="PANTHER" id="PTHR31503:SF22">
    <property type="entry name" value="VACUOLAR CALCIUM ION TRANSPORTER"/>
    <property type="match status" value="1"/>
</dbReference>
<reference evidence="17 18" key="1">
    <citation type="journal article" date="2018" name="IMA Fungus">
        <title>IMA Genome-F 9: Draft genome sequence of Annulohypoxylon stygium, Aspergillus mulundensis, Berkeleyomyces basicola (syn. Thielaviopsis basicola), Ceratocystis smalleyi, two Cercospora beticola strains, Coleophoma cylindrospora, Fusarium fracticaudum, Phialophora cf. hyalina, and Morchella septimelata.</title>
        <authorList>
            <person name="Wingfield B.D."/>
            <person name="Bills G.F."/>
            <person name="Dong Y."/>
            <person name="Huang W."/>
            <person name="Nel W.J."/>
            <person name="Swalarsk-Parry B.S."/>
            <person name="Vaghefi N."/>
            <person name="Wilken P.M."/>
            <person name="An Z."/>
            <person name="de Beer Z.W."/>
            <person name="De Vos L."/>
            <person name="Chen L."/>
            <person name="Duong T.A."/>
            <person name="Gao Y."/>
            <person name="Hammerbacher A."/>
            <person name="Kikkert J.R."/>
            <person name="Li Y."/>
            <person name="Li H."/>
            <person name="Li K."/>
            <person name="Li Q."/>
            <person name="Liu X."/>
            <person name="Ma X."/>
            <person name="Naidoo K."/>
            <person name="Pethybridge S.J."/>
            <person name="Sun J."/>
            <person name="Steenkamp E.T."/>
            <person name="van der Nest M.A."/>
            <person name="van Wyk S."/>
            <person name="Wingfield M.J."/>
            <person name="Xiong C."/>
            <person name="Yue Q."/>
            <person name="Zhang X."/>
        </authorList>
    </citation>
    <scope>NUCLEOTIDE SEQUENCE [LARGE SCALE GENOMIC DNA]</scope>
    <source>
        <strain evidence="17 18">BP 5553</strain>
    </source>
</reference>
<feature type="transmembrane region" description="Helical" evidence="14">
    <location>
        <begin position="624"/>
        <end position="645"/>
    </location>
</feature>
<evidence type="ECO:0000256" key="3">
    <source>
        <dbReference type="ARBA" id="ARBA00008170"/>
    </source>
</evidence>
<keyword evidence="10 14" id="KW-1133">Transmembrane helix</keyword>